<gene>
    <name evidence="2" type="ORF">CIRG_06626</name>
</gene>
<proteinExistence type="predicted"/>
<dbReference type="EMBL" id="DS028096">
    <property type="protein sequence ID" value="KMP06945.1"/>
    <property type="molecule type" value="Genomic_DNA"/>
</dbReference>
<organism evidence="2 3">
    <name type="scientific">Coccidioides immitis RMSCC 2394</name>
    <dbReference type="NCBI Taxonomy" id="404692"/>
    <lineage>
        <taxon>Eukaryota</taxon>
        <taxon>Fungi</taxon>
        <taxon>Dikarya</taxon>
        <taxon>Ascomycota</taxon>
        <taxon>Pezizomycotina</taxon>
        <taxon>Eurotiomycetes</taxon>
        <taxon>Eurotiomycetidae</taxon>
        <taxon>Onygenales</taxon>
        <taxon>Onygenaceae</taxon>
        <taxon>Coccidioides</taxon>
    </lineage>
</organism>
<evidence type="ECO:0000256" key="1">
    <source>
        <dbReference type="SAM" id="MobiDB-lite"/>
    </source>
</evidence>
<name>A0A0J6YH44_COCIT</name>
<evidence type="ECO:0000313" key="2">
    <source>
        <dbReference type="EMBL" id="KMP06945.1"/>
    </source>
</evidence>
<evidence type="ECO:0000313" key="3">
    <source>
        <dbReference type="Proteomes" id="UP000054565"/>
    </source>
</evidence>
<dbReference type="Proteomes" id="UP000054565">
    <property type="component" value="Unassembled WGS sequence"/>
</dbReference>
<accession>A0A0J6YH44</accession>
<protein>
    <submittedName>
        <fullName evidence="2">Uncharacterized protein</fullName>
    </submittedName>
</protein>
<sequence length="172" mass="20109">MNTQEKIIWKFCQPSILRANDHPDFYRREPLSWGVDEAMNGKSRHLEVYTKEHPPSPRRYVGFFTHEHGDKVLIKLRCVKRCRDMDLANHSTLWSRGLERNCWSSCLRSHRDFLKLALHQWLRETSLEKSAWGQEPSPECPGQSLEQHGREAPSEESQVVGKWKGHLYGSNG</sequence>
<feature type="region of interest" description="Disordered" evidence="1">
    <location>
        <begin position="130"/>
        <end position="172"/>
    </location>
</feature>
<dbReference type="AlphaFoldDB" id="A0A0J6YH44"/>
<reference evidence="3" key="1">
    <citation type="journal article" date="2010" name="Genome Res.">
        <title>Population genomic sequencing of Coccidioides fungi reveals recent hybridization and transposon control.</title>
        <authorList>
            <person name="Neafsey D.E."/>
            <person name="Barker B.M."/>
            <person name="Sharpton T.J."/>
            <person name="Stajich J.E."/>
            <person name="Park D.J."/>
            <person name="Whiston E."/>
            <person name="Hung C.-Y."/>
            <person name="McMahan C."/>
            <person name="White J."/>
            <person name="Sykes S."/>
            <person name="Heiman D."/>
            <person name="Young S."/>
            <person name="Zeng Q."/>
            <person name="Abouelleil A."/>
            <person name="Aftuck L."/>
            <person name="Bessette D."/>
            <person name="Brown A."/>
            <person name="FitzGerald M."/>
            <person name="Lui A."/>
            <person name="Macdonald J.P."/>
            <person name="Priest M."/>
            <person name="Orbach M.J."/>
            <person name="Galgiani J.N."/>
            <person name="Kirkland T.N."/>
            <person name="Cole G.T."/>
            <person name="Birren B.W."/>
            <person name="Henn M.R."/>
            <person name="Taylor J.W."/>
            <person name="Rounsley S.D."/>
        </authorList>
    </citation>
    <scope>NUCLEOTIDE SEQUENCE [LARGE SCALE GENOMIC DNA]</scope>
    <source>
        <strain evidence="3">RMSCC 2394</strain>
    </source>
</reference>